<accession>A0ABD3P2Y4</accession>
<reference evidence="2 3" key="1">
    <citation type="submission" date="2024-10" db="EMBL/GenBank/DDBJ databases">
        <title>Updated reference genomes for cyclostephanoid diatoms.</title>
        <authorList>
            <person name="Roberts W.R."/>
            <person name="Alverson A.J."/>
        </authorList>
    </citation>
    <scope>NUCLEOTIDE SEQUENCE [LARGE SCALE GENOMIC DNA]</scope>
    <source>
        <strain evidence="2 3">AJA276-08</strain>
    </source>
</reference>
<comment type="caution">
    <text evidence="2">The sequence shown here is derived from an EMBL/GenBank/DDBJ whole genome shotgun (WGS) entry which is preliminary data.</text>
</comment>
<keyword evidence="3" id="KW-1185">Reference proteome</keyword>
<sequence length="85" mass="9358">MVNNSNQTYFIQIILWTNANGISIVSIYGHLFAILRSPKVRSNSVNMYLVFSLVPDAYKDVATFMANLVNLLADSGSPNACKIMG</sequence>
<dbReference type="EMBL" id="JALLAZ020001035">
    <property type="protein sequence ID" value="KAL3782108.1"/>
    <property type="molecule type" value="Genomic_DNA"/>
</dbReference>
<evidence type="ECO:0000313" key="2">
    <source>
        <dbReference type="EMBL" id="KAL3782108.1"/>
    </source>
</evidence>
<evidence type="ECO:0000313" key="3">
    <source>
        <dbReference type="Proteomes" id="UP001530315"/>
    </source>
</evidence>
<evidence type="ECO:0000256" key="1">
    <source>
        <dbReference type="SAM" id="Phobius"/>
    </source>
</evidence>
<gene>
    <name evidence="2" type="ORF">ACHAW5_007273</name>
</gene>
<organism evidence="2 3">
    <name type="scientific">Stephanodiscus triporus</name>
    <dbReference type="NCBI Taxonomy" id="2934178"/>
    <lineage>
        <taxon>Eukaryota</taxon>
        <taxon>Sar</taxon>
        <taxon>Stramenopiles</taxon>
        <taxon>Ochrophyta</taxon>
        <taxon>Bacillariophyta</taxon>
        <taxon>Coscinodiscophyceae</taxon>
        <taxon>Thalassiosirophycidae</taxon>
        <taxon>Stephanodiscales</taxon>
        <taxon>Stephanodiscaceae</taxon>
        <taxon>Stephanodiscus</taxon>
    </lineage>
</organism>
<feature type="transmembrane region" description="Helical" evidence="1">
    <location>
        <begin position="13"/>
        <end position="35"/>
    </location>
</feature>
<dbReference type="AlphaFoldDB" id="A0ABD3P2Y4"/>
<dbReference type="Proteomes" id="UP001530315">
    <property type="component" value="Unassembled WGS sequence"/>
</dbReference>
<name>A0ABD3P2Y4_9STRA</name>
<protein>
    <submittedName>
        <fullName evidence="2">Uncharacterized protein</fullName>
    </submittedName>
</protein>
<keyword evidence="1" id="KW-0812">Transmembrane</keyword>
<keyword evidence="1" id="KW-1133">Transmembrane helix</keyword>
<keyword evidence="1" id="KW-0472">Membrane</keyword>
<proteinExistence type="predicted"/>